<sequence length="397" mass="44443">MNEQEIREFLEKLASGNYTNEEYQAFVHWAEHCSREEYEQMIGHWEQLANAAELYDDIDPALIASIERGLDQIDERKDEQIVPLYPDKKIRLWPRIAAAASIILAISVGGYFVLHKKQAPEQLTKAEAVNIKPGSQKAILKLADGKQIALNEAPVGTLAKQDGATVIKAADGQVIYNGQNSATPTNDTYNTITTQRGGYYPLKMADGTVAILDAASSIKYPVTFNGKERIVEITGQVYFEVAHDAGKPFKVMVKGQTIEDIGTEFNINAYDDEMYISTTLVNGSVRVMRQQKSIVLVPGQEALVDIKKNTLDVRTADVEDIIAWKKGQTSFKNGDIHEIMREVSRWYDVDVQYQGDIPDRKFMGGISRNANLSDLLKILEFNNIHFTVEGKKITIKP</sequence>
<protein>
    <submittedName>
        <fullName evidence="4">FecR family protein</fullName>
    </submittedName>
</protein>
<dbReference type="OrthoDB" id="1099963at2"/>
<dbReference type="PANTHER" id="PTHR30273">
    <property type="entry name" value="PERIPLASMIC SIGNAL SENSOR AND SIGMA FACTOR ACTIVATOR FECR-RELATED"/>
    <property type="match status" value="1"/>
</dbReference>
<evidence type="ECO:0000313" key="5">
    <source>
        <dbReference type="Proteomes" id="UP000321479"/>
    </source>
</evidence>
<evidence type="ECO:0000259" key="2">
    <source>
        <dbReference type="Pfam" id="PF04773"/>
    </source>
</evidence>
<dbReference type="Gene3D" id="2.60.120.1440">
    <property type="match status" value="1"/>
</dbReference>
<dbReference type="RefSeq" id="WP_147031010.1">
    <property type="nucleotide sequence ID" value="NZ_CP042436.1"/>
</dbReference>
<dbReference type="Pfam" id="PF04773">
    <property type="entry name" value="FecR"/>
    <property type="match status" value="1"/>
</dbReference>
<dbReference type="Pfam" id="PF16344">
    <property type="entry name" value="FecR_C"/>
    <property type="match status" value="1"/>
</dbReference>
<name>A0A5B8UU26_9SPHI</name>
<dbReference type="InterPro" id="IPR006860">
    <property type="entry name" value="FecR"/>
</dbReference>
<keyword evidence="5" id="KW-1185">Reference proteome</keyword>
<dbReference type="Gene3D" id="3.55.50.30">
    <property type="match status" value="1"/>
</dbReference>
<feature type="domain" description="FecR protein" evidence="2">
    <location>
        <begin position="191"/>
        <end position="286"/>
    </location>
</feature>
<dbReference type="GO" id="GO:0016989">
    <property type="term" value="F:sigma factor antagonist activity"/>
    <property type="evidence" value="ECO:0007669"/>
    <property type="project" value="TreeGrafter"/>
</dbReference>
<dbReference type="InterPro" id="IPR032508">
    <property type="entry name" value="FecR_C"/>
</dbReference>
<evidence type="ECO:0000256" key="1">
    <source>
        <dbReference type="SAM" id="Phobius"/>
    </source>
</evidence>
<dbReference type="AlphaFoldDB" id="A0A5B8UU26"/>
<gene>
    <name evidence="4" type="ORF">FRZ54_07480</name>
</gene>
<reference evidence="4 5" key="1">
    <citation type="journal article" date="2017" name="Curr. Microbiol.">
        <title>Mucilaginibacter ginsenosidivorans sp. nov., Isolated from Soil of Ginseng Field.</title>
        <authorList>
            <person name="Kim M.M."/>
            <person name="Siddiqi M.Z."/>
            <person name="Im W.T."/>
        </authorList>
    </citation>
    <scope>NUCLEOTIDE SEQUENCE [LARGE SCALE GENOMIC DNA]</scope>
    <source>
        <strain evidence="4 5">Gsoil 3017</strain>
    </source>
</reference>
<keyword evidence="1" id="KW-0472">Membrane</keyword>
<keyword evidence="1" id="KW-0812">Transmembrane</keyword>
<evidence type="ECO:0000259" key="3">
    <source>
        <dbReference type="Pfam" id="PF16344"/>
    </source>
</evidence>
<evidence type="ECO:0000313" key="4">
    <source>
        <dbReference type="EMBL" id="QEC62433.1"/>
    </source>
</evidence>
<dbReference type="Proteomes" id="UP000321479">
    <property type="component" value="Chromosome"/>
</dbReference>
<feature type="domain" description="Protein FecR C-terminal" evidence="3">
    <location>
        <begin position="330"/>
        <end position="395"/>
    </location>
</feature>
<dbReference type="PANTHER" id="PTHR30273:SF2">
    <property type="entry name" value="PROTEIN FECR"/>
    <property type="match status" value="1"/>
</dbReference>
<accession>A0A5B8UU26</accession>
<proteinExistence type="predicted"/>
<dbReference type="InterPro" id="IPR012373">
    <property type="entry name" value="Ferrdict_sens_TM"/>
</dbReference>
<dbReference type="EMBL" id="CP042436">
    <property type="protein sequence ID" value="QEC62433.1"/>
    <property type="molecule type" value="Genomic_DNA"/>
</dbReference>
<feature type="transmembrane region" description="Helical" evidence="1">
    <location>
        <begin position="96"/>
        <end position="114"/>
    </location>
</feature>
<organism evidence="4 5">
    <name type="scientific">Mucilaginibacter ginsenosidivorans</name>
    <dbReference type="NCBI Taxonomy" id="398053"/>
    <lineage>
        <taxon>Bacteria</taxon>
        <taxon>Pseudomonadati</taxon>
        <taxon>Bacteroidota</taxon>
        <taxon>Sphingobacteriia</taxon>
        <taxon>Sphingobacteriales</taxon>
        <taxon>Sphingobacteriaceae</taxon>
        <taxon>Mucilaginibacter</taxon>
    </lineage>
</organism>
<keyword evidence="1" id="KW-1133">Transmembrane helix</keyword>
<dbReference type="KEGG" id="mgin:FRZ54_07480"/>